<dbReference type="Proteomes" id="UP000887565">
    <property type="component" value="Unplaced"/>
</dbReference>
<proteinExistence type="predicted"/>
<dbReference type="AlphaFoldDB" id="A0A915HIB5"/>
<evidence type="ECO:0000313" key="1">
    <source>
        <dbReference type="Proteomes" id="UP000887565"/>
    </source>
</evidence>
<evidence type="ECO:0000313" key="2">
    <source>
        <dbReference type="WBParaSite" id="nRc.2.0.1.t01061-RA"/>
    </source>
</evidence>
<keyword evidence="1" id="KW-1185">Reference proteome</keyword>
<reference evidence="2" key="1">
    <citation type="submission" date="2022-11" db="UniProtKB">
        <authorList>
            <consortium name="WormBaseParasite"/>
        </authorList>
    </citation>
    <scope>IDENTIFICATION</scope>
</reference>
<protein>
    <submittedName>
        <fullName evidence="2">Uncharacterized protein</fullName>
    </submittedName>
</protein>
<sequence length="74" mass="8173">MSCSGPKFCGYRVRVQQDGRFSYVFTAVEVESDDRANFSSPDEPSDFGVVKWAGTSKSIVISASYNAAMKHQNK</sequence>
<accession>A0A915HIB5</accession>
<name>A0A915HIB5_ROMCU</name>
<dbReference type="WBParaSite" id="nRc.2.0.1.t01061-RA">
    <property type="protein sequence ID" value="nRc.2.0.1.t01061-RA"/>
    <property type="gene ID" value="nRc.2.0.1.g01061"/>
</dbReference>
<organism evidence="1 2">
    <name type="scientific">Romanomermis culicivorax</name>
    <name type="common">Nematode worm</name>
    <dbReference type="NCBI Taxonomy" id="13658"/>
    <lineage>
        <taxon>Eukaryota</taxon>
        <taxon>Metazoa</taxon>
        <taxon>Ecdysozoa</taxon>
        <taxon>Nematoda</taxon>
        <taxon>Enoplea</taxon>
        <taxon>Dorylaimia</taxon>
        <taxon>Mermithida</taxon>
        <taxon>Mermithoidea</taxon>
        <taxon>Mermithidae</taxon>
        <taxon>Romanomermis</taxon>
    </lineage>
</organism>